<sequence length="158" mass="17108">MPDNLPLRGTRAARTAPPVRTWWCGHGAALVATSRFSSVVRATISGMAYDEELADRIRELVASRSDVFEQRMFGGLAFLIAGNISVAASGRGGLMVRVDPTQTDDLVDGVRVTPMVMGGRERRGWLYVELDALASDAALADWIERGVSYAGSLPAKRR</sequence>
<dbReference type="AlphaFoldDB" id="A0A4Q7KWT0"/>
<organism evidence="2 3">
    <name type="scientific">Herbihabitans rhizosphaerae</name>
    <dbReference type="NCBI Taxonomy" id="1872711"/>
    <lineage>
        <taxon>Bacteria</taxon>
        <taxon>Bacillati</taxon>
        <taxon>Actinomycetota</taxon>
        <taxon>Actinomycetes</taxon>
        <taxon>Pseudonocardiales</taxon>
        <taxon>Pseudonocardiaceae</taxon>
        <taxon>Herbihabitans</taxon>
    </lineage>
</organism>
<gene>
    <name evidence="2" type="ORF">EV193_103475</name>
</gene>
<dbReference type="Gene3D" id="3.30.1460.30">
    <property type="entry name" value="YgaC/TfoX-N like chaperone"/>
    <property type="match status" value="1"/>
</dbReference>
<dbReference type="InterPro" id="IPR007076">
    <property type="entry name" value="TfoX_N"/>
</dbReference>
<evidence type="ECO:0000313" key="2">
    <source>
        <dbReference type="EMBL" id="RZS41155.1"/>
    </source>
</evidence>
<keyword evidence="3" id="KW-1185">Reference proteome</keyword>
<name>A0A4Q7KWT0_9PSEU</name>
<evidence type="ECO:0000313" key="3">
    <source>
        <dbReference type="Proteomes" id="UP000294257"/>
    </source>
</evidence>
<dbReference type="Proteomes" id="UP000294257">
    <property type="component" value="Unassembled WGS sequence"/>
</dbReference>
<accession>A0A4Q7KWT0</accession>
<evidence type="ECO:0000259" key="1">
    <source>
        <dbReference type="Pfam" id="PF04993"/>
    </source>
</evidence>
<dbReference type="Pfam" id="PF04993">
    <property type="entry name" value="TfoX_N"/>
    <property type="match status" value="1"/>
</dbReference>
<feature type="domain" description="TfoX N-terminal" evidence="1">
    <location>
        <begin position="59"/>
        <end position="148"/>
    </location>
</feature>
<reference evidence="2 3" key="1">
    <citation type="submission" date="2019-02" db="EMBL/GenBank/DDBJ databases">
        <title>Genomic Encyclopedia of Type Strains, Phase IV (KMG-IV): sequencing the most valuable type-strain genomes for metagenomic binning, comparative biology and taxonomic classification.</title>
        <authorList>
            <person name="Goeker M."/>
        </authorList>
    </citation>
    <scope>NUCLEOTIDE SEQUENCE [LARGE SCALE GENOMIC DNA]</scope>
    <source>
        <strain evidence="2 3">DSM 101727</strain>
    </source>
</reference>
<comment type="caution">
    <text evidence="2">The sequence shown here is derived from an EMBL/GenBank/DDBJ whole genome shotgun (WGS) entry which is preliminary data.</text>
</comment>
<proteinExistence type="predicted"/>
<dbReference type="RefSeq" id="WP_242613309.1">
    <property type="nucleotide sequence ID" value="NZ_SGWQ01000003.1"/>
</dbReference>
<protein>
    <submittedName>
        <fullName evidence="2">TfoX-like protein</fullName>
    </submittedName>
</protein>
<dbReference type="EMBL" id="SGWQ01000003">
    <property type="protein sequence ID" value="RZS41155.1"/>
    <property type="molecule type" value="Genomic_DNA"/>
</dbReference>
<dbReference type="SUPFAM" id="SSF159894">
    <property type="entry name" value="YgaC/TfoX-N like"/>
    <property type="match status" value="1"/>
</dbReference>